<evidence type="ECO:0000313" key="3">
    <source>
        <dbReference type="Proteomes" id="UP001162060"/>
    </source>
</evidence>
<evidence type="ECO:0000313" key="2">
    <source>
        <dbReference type="EMBL" id="CAK7928088.1"/>
    </source>
</evidence>
<dbReference type="EMBL" id="CAKLBY020000119">
    <property type="protein sequence ID" value="CAK7928088.1"/>
    <property type="molecule type" value="Genomic_DNA"/>
</dbReference>
<comment type="caution">
    <text evidence="2">The sequence shown here is derived from an EMBL/GenBank/DDBJ whole genome shotgun (WGS) entry which is preliminary data.</text>
</comment>
<organism evidence="2 3">
    <name type="scientific">Peronospora matthiolae</name>
    <dbReference type="NCBI Taxonomy" id="2874970"/>
    <lineage>
        <taxon>Eukaryota</taxon>
        <taxon>Sar</taxon>
        <taxon>Stramenopiles</taxon>
        <taxon>Oomycota</taxon>
        <taxon>Peronosporomycetes</taxon>
        <taxon>Peronosporales</taxon>
        <taxon>Peronosporaceae</taxon>
        <taxon>Peronospora</taxon>
    </lineage>
</organism>
<feature type="compositionally biased region" description="Polar residues" evidence="1">
    <location>
        <begin position="77"/>
        <end position="92"/>
    </location>
</feature>
<evidence type="ECO:0000256" key="1">
    <source>
        <dbReference type="SAM" id="MobiDB-lite"/>
    </source>
</evidence>
<sequence length="92" mass="10143">MGSDPVADPDLVVCRGVSVRPELCRKLLEAGIPPLSRVNSLSKTLNHVRQRWTPWEPVQSRMCCENKSPIMNPLLKRTNSSSTSGSTPELGE</sequence>
<gene>
    <name evidence="2" type="ORF">PM001_LOCUS13238</name>
</gene>
<feature type="region of interest" description="Disordered" evidence="1">
    <location>
        <begin position="71"/>
        <end position="92"/>
    </location>
</feature>
<protein>
    <submittedName>
        <fullName evidence="2">Uncharacterized protein</fullName>
    </submittedName>
</protein>
<dbReference type="AlphaFoldDB" id="A0AAV1U2G5"/>
<proteinExistence type="predicted"/>
<accession>A0AAV1U2G5</accession>
<reference evidence="2" key="1">
    <citation type="submission" date="2024-01" db="EMBL/GenBank/DDBJ databases">
        <authorList>
            <person name="Webb A."/>
        </authorList>
    </citation>
    <scope>NUCLEOTIDE SEQUENCE</scope>
    <source>
        <strain evidence="2">Pm1</strain>
    </source>
</reference>
<dbReference type="Proteomes" id="UP001162060">
    <property type="component" value="Unassembled WGS sequence"/>
</dbReference>
<name>A0AAV1U2G5_9STRA</name>